<protein>
    <submittedName>
        <fullName evidence="2">Uncharacterized protein</fullName>
    </submittedName>
</protein>
<keyword evidence="1" id="KW-0472">Membrane</keyword>
<accession>A0A6N3BR19</accession>
<feature type="transmembrane region" description="Helical" evidence="1">
    <location>
        <begin position="12"/>
        <end position="33"/>
    </location>
</feature>
<evidence type="ECO:0000256" key="1">
    <source>
        <dbReference type="SAM" id="Phobius"/>
    </source>
</evidence>
<reference evidence="2" key="1">
    <citation type="submission" date="2019-11" db="EMBL/GenBank/DDBJ databases">
        <authorList>
            <person name="Feng L."/>
        </authorList>
    </citation>
    <scope>NUCLEOTIDE SEQUENCE</scope>
    <source>
        <strain evidence="2">LrhamnosusLFYP97</strain>
    </source>
</reference>
<evidence type="ECO:0000313" key="2">
    <source>
        <dbReference type="EMBL" id="VYU05654.1"/>
    </source>
</evidence>
<organism evidence="2">
    <name type="scientific">Lacticaseibacillus rhamnosus</name>
    <name type="common">Lactobacillus rhamnosus</name>
    <dbReference type="NCBI Taxonomy" id="47715"/>
    <lineage>
        <taxon>Bacteria</taxon>
        <taxon>Bacillati</taxon>
        <taxon>Bacillota</taxon>
        <taxon>Bacilli</taxon>
        <taxon>Lactobacillales</taxon>
        <taxon>Lactobacillaceae</taxon>
        <taxon>Lacticaseibacillus</taxon>
    </lineage>
</organism>
<keyword evidence="1" id="KW-0812">Transmembrane</keyword>
<dbReference type="AlphaFoldDB" id="A0A6N3BR19"/>
<name>A0A6N3BR19_LACRH</name>
<gene>
    <name evidence="2" type="ORF">LRLFYP97_02541</name>
</gene>
<keyword evidence="1" id="KW-1133">Transmembrane helix</keyword>
<dbReference type="EMBL" id="CACRTK010000052">
    <property type="protein sequence ID" value="VYU05654.1"/>
    <property type="molecule type" value="Genomic_DNA"/>
</dbReference>
<sequence length="66" mass="7203">MRVASSQDQKRVVTASIVVSVVVGLFGYFAEIFGIESVWLLLLCPVIAGLVSGLTFYIGRLKDKKL</sequence>
<feature type="transmembrane region" description="Helical" evidence="1">
    <location>
        <begin position="39"/>
        <end position="59"/>
    </location>
</feature>
<proteinExistence type="predicted"/>